<keyword evidence="2" id="KW-1133">Transmembrane helix</keyword>
<dbReference type="AlphaFoldDB" id="A0A840G1Z9"/>
<accession>A0A840G1Z9</accession>
<feature type="transmembrane region" description="Helical" evidence="2">
    <location>
        <begin position="202"/>
        <end position="220"/>
    </location>
</feature>
<feature type="domain" description="Zona occludens toxin N-terminal" evidence="3">
    <location>
        <begin position="1"/>
        <end position="191"/>
    </location>
</feature>
<reference evidence="4 5" key="1">
    <citation type="submission" date="2020-08" db="EMBL/GenBank/DDBJ databases">
        <title>Genomic Encyclopedia of Type Strains, Phase IV (KMG-V): Genome sequencing to study the core and pangenomes of soil and plant-associated prokaryotes.</title>
        <authorList>
            <person name="Whitman W."/>
        </authorList>
    </citation>
    <scope>NUCLEOTIDE SEQUENCE [LARGE SCALE GENOMIC DNA]</scope>
    <source>
        <strain evidence="4 5">34/80</strain>
    </source>
</reference>
<evidence type="ECO:0000259" key="3">
    <source>
        <dbReference type="Pfam" id="PF05707"/>
    </source>
</evidence>
<keyword evidence="2" id="KW-0472">Membrane</keyword>
<evidence type="ECO:0000313" key="4">
    <source>
        <dbReference type="EMBL" id="MBB4225609.1"/>
    </source>
</evidence>
<evidence type="ECO:0000256" key="1">
    <source>
        <dbReference type="SAM" id="MobiDB-lite"/>
    </source>
</evidence>
<dbReference type="RefSeq" id="WP_184642342.1">
    <property type="nucleotide sequence ID" value="NZ_JACIFZ010000013.1"/>
</dbReference>
<dbReference type="Gene3D" id="3.40.50.300">
    <property type="entry name" value="P-loop containing nucleotide triphosphate hydrolases"/>
    <property type="match status" value="1"/>
</dbReference>
<feature type="compositionally biased region" description="Polar residues" evidence="1">
    <location>
        <begin position="391"/>
        <end position="400"/>
    </location>
</feature>
<name>A0A840G1Z9_9BURK</name>
<feature type="region of interest" description="Disordered" evidence="1">
    <location>
        <begin position="373"/>
        <end position="400"/>
    </location>
</feature>
<dbReference type="InterPro" id="IPR027417">
    <property type="entry name" value="P-loop_NTPase"/>
</dbReference>
<dbReference type="EMBL" id="JACIFZ010000013">
    <property type="protein sequence ID" value="MBB4225609.1"/>
    <property type="molecule type" value="Genomic_DNA"/>
</dbReference>
<gene>
    <name evidence="4" type="ORF">GGD71_006422</name>
</gene>
<evidence type="ECO:0000256" key="2">
    <source>
        <dbReference type="SAM" id="Phobius"/>
    </source>
</evidence>
<proteinExistence type="predicted"/>
<evidence type="ECO:0000313" key="5">
    <source>
        <dbReference type="Proteomes" id="UP000524450"/>
    </source>
</evidence>
<protein>
    <submittedName>
        <fullName evidence="4">Zona occludens toxin</fullName>
    </submittedName>
</protein>
<dbReference type="Proteomes" id="UP000524450">
    <property type="component" value="Unassembled WGS sequence"/>
</dbReference>
<keyword evidence="2" id="KW-0812">Transmembrane</keyword>
<comment type="caution">
    <text evidence="4">The sequence shown here is derived from an EMBL/GenBank/DDBJ whole genome shotgun (WGS) entry which is preliminary data.</text>
</comment>
<organism evidence="4 5">
    <name type="scientific">Variovorax guangxiensis</name>
    <dbReference type="NCBI Taxonomy" id="1775474"/>
    <lineage>
        <taxon>Bacteria</taxon>
        <taxon>Pseudomonadati</taxon>
        <taxon>Pseudomonadota</taxon>
        <taxon>Betaproteobacteria</taxon>
        <taxon>Burkholderiales</taxon>
        <taxon>Comamonadaceae</taxon>
        <taxon>Variovorax</taxon>
    </lineage>
</organism>
<dbReference type="InterPro" id="IPR008900">
    <property type="entry name" value="Zot_N"/>
</dbReference>
<dbReference type="Pfam" id="PF05707">
    <property type="entry name" value="Zot"/>
    <property type="match status" value="1"/>
</dbReference>
<sequence length="400" mass="43959">MLYLRTGGNGSGKTLLTLKDVRALQLETGRPVCINIRPATDEKKPNQPYCNIKAEKLEEFGWKKIRFEDWEAQDDNTIFLIDECHYDLPVRSTKVPPPHIQRLTEHRSRGFDFFLLTQHPKNIDSFVRNLVQAPGWHEHIKRIGGALPVAQFHQWDAVKLQCEAFGSAKDANSKTRPYPTEVYTWYDSATIHTGRKRIPWRVWFILIAPMLILWLFWSGFSQVGKGSTGKQSSAAAETVSARSNGGAAANHVKTPAEYVASYQPRIPALLHTAPVYDGLTVPKRVPVPAACVEMPSKGCKCYTQDATPYPVDLAMCRQIVAHGVFLAFQAEGELAGRNQVQPQPVKAQEPVQAAPSASPGLVLIGGGIPAAPNPPAAVPAPATQARVQPGSKWSFTTGGQ</sequence>